<dbReference type="RefSeq" id="WP_220556825.1">
    <property type="nucleotide sequence ID" value="NZ_CP071586.1"/>
</dbReference>
<gene>
    <name evidence="5" type="ORF">J0G10_22975</name>
</gene>
<feature type="domain" description="Ketoreductase" evidence="4">
    <location>
        <begin position="6"/>
        <end position="188"/>
    </location>
</feature>
<dbReference type="PRINTS" id="PR00080">
    <property type="entry name" value="SDRFAMILY"/>
</dbReference>
<dbReference type="PANTHER" id="PTHR44196">
    <property type="entry name" value="DEHYDROGENASE/REDUCTASE SDR FAMILY MEMBER 7B"/>
    <property type="match status" value="1"/>
</dbReference>
<keyword evidence="2" id="KW-0560">Oxidoreductase</keyword>
<sequence length="282" mass="30416">MSFTDEVVWITGASSGIGEGLAAAFLRDGAWVILSGRRVSELDRVAALAPDRTLVLPFDTTDYAALPELVERAWNWRGRVDRLINNAGISQRSLALDTDLAVYRQLMEVNYVAPVALTRQLLPLMVEQRSGQIAVVSSVAGKVGAPLRSGYCGAKHAVVGYFDALRAEVEEAYGIRVSVILPGSVRTSIAINSLEGNGASRGRSDDNIEHGMAVETVAELILNGLKNNSREIVVAEGIEAMALRLRTQDPEQLFTLTAREGTRLAKLREELGSGVSMDPAKL</sequence>
<evidence type="ECO:0000256" key="2">
    <source>
        <dbReference type="ARBA" id="ARBA00023002"/>
    </source>
</evidence>
<evidence type="ECO:0000256" key="1">
    <source>
        <dbReference type="ARBA" id="ARBA00006484"/>
    </source>
</evidence>
<dbReference type="EMBL" id="CP071586">
    <property type="protein sequence ID" value="QYY80577.1"/>
    <property type="molecule type" value="Genomic_DNA"/>
</dbReference>
<dbReference type="SUPFAM" id="SSF51735">
    <property type="entry name" value="NAD(P)-binding Rossmann-fold domains"/>
    <property type="match status" value="1"/>
</dbReference>
<keyword evidence="6" id="KW-1185">Reference proteome</keyword>
<evidence type="ECO:0000259" key="4">
    <source>
        <dbReference type="SMART" id="SM00822"/>
    </source>
</evidence>
<organism evidence="5 6">
    <name type="scientific">Pseudomonas germanica</name>
    <dbReference type="NCBI Taxonomy" id="2815720"/>
    <lineage>
        <taxon>Bacteria</taxon>
        <taxon>Pseudomonadati</taxon>
        <taxon>Pseudomonadota</taxon>
        <taxon>Gammaproteobacteria</taxon>
        <taxon>Pseudomonadales</taxon>
        <taxon>Pseudomonadaceae</taxon>
        <taxon>Pseudomonas</taxon>
    </lineage>
</organism>
<dbReference type="InterPro" id="IPR020904">
    <property type="entry name" value="Sc_DH/Rdtase_CS"/>
</dbReference>
<dbReference type="Gene3D" id="3.40.50.720">
    <property type="entry name" value="NAD(P)-binding Rossmann-like Domain"/>
    <property type="match status" value="1"/>
</dbReference>
<protein>
    <submittedName>
        <fullName evidence="5">SDR family NAD(P)-dependent oxidoreductase</fullName>
    </submittedName>
</protein>
<dbReference type="InterPro" id="IPR036291">
    <property type="entry name" value="NAD(P)-bd_dom_sf"/>
</dbReference>
<evidence type="ECO:0000313" key="5">
    <source>
        <dbReference type="EMBL" id="QYY80577.1"/>
    </source>
</evidence>
<dbReference type="PANTHER" id="PTHR44196:SF1">
    <property type="entry name" value="DEHYDROGENASE_REDUCTASE SDR FAMILY MEMBER 7B"/>
    <property type="match status" value="1"/>
</dbReference>
<name>A0ABX8YMA4_9PSED</name>
<proteinExistence type="inferred from homology"/>
<dbReference type="PRINTS" id="PR00081">
    <property type="entry name" value="GDHRDH"/>
</dbReference>
<dbReference type="SMART" id="SM00822">
    <property type="entry name" value="PKS_KR"/>
    <property type="match status" value="1"/>
</dbReference>
<dbReference type="Pfam" id="PF00106">
    <property type="entry name" value="adh_short"/>
    <property type="match status" value="1"/>
</dbReference>
<accession>A0ABX8YMA4</accession>
<dbReference type="InterPro" id="IPR057326">
    <property type="entry name" value="KR_dom"/>
</dbReference>
<dbReference type="PROSITE" id="PS00061">
    <property type="entry name" value="ADH_SHORT"/>
    <property type="match status" value="1"/>
</dbReference>
<reference evidence="5 6" key="1">
    <citation type="journal article" date="2022" name="Int. J. Syst. Evol. Microbiol.">
        <title>Pseudomonas germanica sp. nov., isolated from Iris germanica rhizomes.</title>
        <authorList>
            <person name="Atanasov K.E."/>
            <person name="Galbis D.M."/>
            <person name="Gallego J."/>
            <person name="Serpico A."/>
            <person name="Bosch M."/>
            <person name="Altabella T."/>
            <person name="Ferrer A."/>
        </authorList>
    </citation>
    <scope>NUCLEOTIDE SEQUENCE [LARGE SCALE GENOMIC DNA]</scope>
    <source>
        <strain evidence="5 6">FIT28</strain>
    </source>
</reference>
<comment type="similarity">
    <text evidence="1 3">Belongs to the short-chain dehydrogenases/reductases (SDR) family.</text>
</comment>
<evidence type="ECO:0000256" key="3">
    <source>
        <dbReference type="RuleBase" id="RU000363"/>
    </source>
</evidence>
<dbReference type="Proteomes" id="UP000824588">
    <property type="component" value="Chromosome"/>
</dbReference>
<evidence type="ECO:0000313" key="6">
    <source>
        <dbReference type="Proteomes" id="UP000824588"/>
    </source>
</evidence>
<dbReference type="InterPro" id="IPR002347">
    <property type="entry name" value="SDR_fam"/>
</dbReference>